<dbReference type="EMBL" id="LN852865">
    <property type="protein sequence ID" value="CRY94121.1"/>
    <property type="molecule type" value="Genomic_DNA"/>
</dbReference>
<proteinExistence type="predicted"/>
<accession>A0A0H5PWI7</accession>
<dbReference type="CDD" id="cd21631">
    <property type="entry name" value="RHH_CopG_NikR-like"/>
    <property type="match status" value="1"/>
</dbReference>
<sequence>MADKRQLTTVTIDTDTGARLERLAKANGVSKKEFISLSLEYFEKYGINPAQHESPAQEMQKLIKRVDQIVAFQKVQEREFVRPAMGAVMETEARIKGDLTRIAQSYDKMLSILQNVLTNDETIIKSHKHETEELKRAVMVLAKHMDEKNKAGLMGKLFG</sequence>
<name>A0A0H5PWI7_9ZZZZ</name>
<dbReference type="InterPro" id="IPR048012">
    <property type="entry name" value="BfmA-like_N"/>
</dbReference>
<protein>
    <submittedName>
        <fullName evidence="1">Uncharacterized protein</fullName>
    </submittedName>
</protein>
<keyword evidence="1" id="KW-0614">Plasmid</keyword>
<reference evidence="1" key="1">
    <citation type="submission" date="2015-06" db="EMBL/GenBank/DDBJ databases">
        <authorList>
            <person name="Joergensen T."/>
        </authorList>
    </citation>
    <scope>NUCLEOTIDE SEQUENCE</scope>
    <source>
        <plasmid evidence="1">pRGRH0180</plasmid>
    </source>
</reference>
<dbReference type="AlphaFoldDB" id="A0A0H5PWI7"/>
<reference evidence="1" key="2">
    <citation type="submission" date="2015-07" db="EMBL/GenBank/DDBJ databases">
        <title>Plasmids, circular viruses and viroids from rat gut.</title>
        <authorList>
            <person name="Jorgensen T.J."/>
            <person name="Hansen M.A."/>
            <person name="Xu Z."/>
            <person name="Tabak M.A."/>
            <person name="Sorensen S.J."/>
            <person name="Hansen L.H."/>
        </authorList>
    </citation>
    <scope>NUCLEOTIDE SEQUENCE</scope>
    <source>
        <plasmid evidence="1">pRGRH0180</plasmid>
    </source>
</reference>
<geneLocation type="plasmid" evidence="1">
    <name>pRGRH0180</name>
</geneLocation>
<dbReference type="NCBIfam" id="NF041200">
    <property type="entry name" value="mob_BfmA_Nterm"/>
    <property type="match status" value="1"/>
</dbReference>
<organism evidence="1">
    <name type="scientific">uncultured prokaryote</name>
    <dbReference type="NCBI Taxonomy" id="198431"/>
    <lineage>
        <taxon>unclassified sequences</taxon>
        <taxon>environmental samples</taxon>
    </lineage>
</organism>
<evidence type="ECO:0000313" key="1">
    <source>
        <dbReference type="EMBL" id="CRY94121.1"/>
    </source>
</evidence>